<dbReference type="InterPro" id="IPR050223">
    <property type="entry name" value="D-isomer_2-hydroxyacid_DH"/>
</dbReference>
<evidence type="ECO:0000313" key="5">
    <source>
        <dbReference type="Proteomes" id="UP000232688"/>
    </source>
</evidence>
<dbReference type="EMBL" id="LLXH01006215">
    <property type="protein sequence ID" value="PKC52202.1"/>
    <property type="molecule type" value="Genomic_DNA"/>
</dbReference>
<organism evidence="4 5">
    <name type="scientific">Rhizophagus irregularis</name>
    <dbReference type="NCBI Taxonomy" id="588596"/>
    <lineage>
        <taxon>Eukaryota</taxon>
        <taxon>Fungi</taxon>
        <taxon>Fungi incertae sedis</taxon>
        <taxon>Mucoromycota</taxon>
        <taxon>Glomeromycotina</taxon>
        <taxon>Glomeromycetes</taxon>
        <taxon>Glomerales</taxon>
        <taxon>Glomeraceae</taxon>
        <taxon>Rhizophagus</taxon>
    </lineage>
</organism>
<reference evidence="4 5" key="1">
    <citation type="submission" date="2017-10" db="EMBL/GenBank/DDBJ databases">
        <title>Extensive intraspecific genome diversity in a model arbuscular mycorrhizal fungus.</title>
        <authorList>
            <person name="Chen E.C.H."/>
            <person name="Morin E."/>
            <person name="Baudet D."/>
            <person name="Noel J."/>
            <person name="Ndikumana S."/>
            <person name="Charron P."/>
            <person name="St-Onge C."/>
            <person name="Giorgi J."/>
            <person name="Grigoriev I.V."/>
            <person name="Roux C."/>
            <person name="Martin F.M."/>
            <person name="Corradi N."/>
        </authorList>
    </citation>
    <scope>NUCLEOTIDE SEQUENCE [LARGE SCALE GENOMIC DNA]</scope>
    <source>
        <strain evidence="4 5">A1</strain>
    </source>
</reference>
<dbReference type="VEuPathDB" id="FungiDB:FUN_017918"/>
<accession>A0A2N0QMC5</accession>
<dbReference type="InterPro" id="IPR006139">
    <property type="entry name" value="D-isomer_2_OHA_DH_cat_dom"/>
</dbReference>
<evidence type="ECO:0000313" key="4">
    <source>
        <dbReference type="EMBL" id="PKC52202.1"/>
    </source>
</evidence>
<dbReference type="SUPFAM" id="SSF52283">
    <property type="entry name" value="Formate/glycerate dehydrogenase catalytic domain-like"/>
    <property type="match status" value="1"/>
</dbReference>
<protein>
    <submittedName>
        <fullName evidence="4">Formate/glycerate dehydrogenase catalytic domain-like protein</fullName>
    </submittedName>
</protein>
<comment type="caution">
    <text evidence="4">The sequence shown here is derived from an EMBL/GenBank/DDBJ whole genome shotgun (WGS) entry which is preliminary data.</text>
</comment>
<dbReference type="Pfam" id="PF00389">
    <property type="entry name" value="2-Hacid_dh"/>
    <property type="match status" value="1"/>
</dbReference>
<keyword evidence="2" id="KW-0472">Membrane</keyword>
<dbReference type="Gene3D" id="3.40.50.720">
    <property type="entry name" value="NAD(P)-binding Rossmann-like Domain"/>
    <property type="match status" value="2"/>
</dbReference>
<name>A0A2N0QMC5_9GLOM</name>
<dbReference type="PANTHER" id="PTHR10996:SF277">
    <property type="entry name" value="GLYOXYLATE REDUCTASE_HYDROXYPYRUVATE REDUCTASE"/>
    <property type="match status" value="1"/>
</dbReference>
<dbReference type="AlphaFoldDB" id="A0A2N0QMC5"/>
<evidence type="ECO:0000259" key="3">
    <source>
        <dbReference type="Pfam" id="PF00389"/>
    </source>
</evidence>
<evidence type="ECO:0000256" key="2">
    <source>
        <dbReference type="SAM" id="Phobius"/>
    </source>
</evidence>
<feature type="transmembrane region" description="Helical" evidence="2">
    <location>
        <begin position="134"/>
        <end position="154"/>
    </location>
</feature>
<dbReference type="GO" id="GO:0051287">
    <property type="term" value="F:NAD binding"/>
    <property type="evidence" value="ECO:0007669"/>
    <property type="project" value="InterPro"/>
</dbReference>
<evidence type="ECO:0000256" key="1">
    <source>
        <dbReference type="ARBA" id="ARBA00023002"/>
    </source>
</evidence>
<dbReference type="GO" id="GO:0016618">
    <property type="term" value="F:hydroxypyruvate reductase [NAD(P)H] activity"/>
    <property type="evidence" value="ECO:0007669"/>
    <property type="project" value="TreeGrafter"/>
</dbReference>
<dbReference type="Proteomes" id="UP000232688">
    <property type="component" value="Unassembled WGS sequence"/>
</dbReference>
<feature type="transmembrane region" description="Helical" evidence="2">
    <location>
        <begin position="102"/>
        <end position="122"/>
    </location>
</feature>
<gene>
    <name evidence="4" type="ORF">RhiirA1_543555</name>
</gene>
<sequence>MAPKVLLTMMLPPDSQKLIESAKDIELVYWDKPGAIPREKFLELAKGVDGILCMSFDKIDSELLDAAGPNLKVVSTMSVGYDHVDLSELRKRLISLGHTPGVLTDAVADITVLLVLAAARRIREGFRAVEKGEWIWSTTWMLGMSFTFLIIPIYF</sequence>
<dbReference type="VEuPathDB" id="FungiDB:RhiirA1_543555"/>
<reference evidence="4 5" key="2">
    <citation type="submission" date="2017-10" db="EMBL/GenBank/DDBJ databases">
        <title>Genome analyses suggest a sexual origin of heterokaryosis in a supposedly ancient asexual fungus.</title>
        <authorList>
            <person name="Corradi N."/>
            <person name="Sedzielewska K."/>
            <person name="Noel J."/>
            <person name="Charron P."/>
            <person name="Farinelli L."/>
            <person name="Marton T."/>
            <person name="Kruger M."/>
            <person name="Pelin A."/>
            <person name="Brachmann A."/>
            <person name="Corradi N."/>
        </authorList>
    </citation>
    <scope>NUCLEOTIDE SEQUENCE [LARGE SCALE GENOMIC DNA]</scope>
    <source>
        <strain evidence="4 5">A1</strain>
    </source>
</reference>
<keyword evidence="1" id="KW-0560">Oxidoreductase</keyword>
<keyword evidence="2" id="KW-0812">Transmembrane</keyword>
<keyword evidence="2" id="KW-1133">Transmembrane helix</keyword>
<dbReference type="GO" id="GO:0005829">
    <property type="term" value="C:cytosol"/>
    <property type="evidence" value="ECO:0007669"/>
    <property type="project" value="TreeGrafter"/>
</dbReference>
<feature type="domain" description="D-isomer specific 2-hydroxyacid dehydrogenase catalytic" evidence="3">
    <location>
        <begin position="6"/>
        <end position="124"/>
    </location>
</feature>
<dbReference type="PANTHER" id="PTHR10996">
    <property type="entry name" value="2-HYDROXYACID DEHYDROGENASE-RELATED"/>
    <property type="match status" value="1"/>
</dbReference>
<dbReference type="GO" id="GO:0030267">
    <property type="term" value="F:glyoxylate reductase (NADPH) activity"/>
    <property type="evidence" value="ECO:0007669"/>
    <property type="project" value="TreeGrafter"/>
</dbReference>
<proteinExistence type="predicted"/>